<dbReference type="OrthoDB" id="9801717at2"/>
<evidence type="ECO:0000256" key="4">
    <source>
        <dbReference type="ARBA" id="ARBA00022829"/>
    </source>
</evidence>
<dbReference type="PANTHER" id="PTHR30349">
    <property type="entry name" value="PHAGE INTEGRASE-RELATED"/>
    <property type="match status" value="1"/>
</dbReference>
<keyword evidence="7" id="KW-0233">DNA recombination</keyword>
<comment type="subcellular location">
    <subcellularLocation>
        <location evidence="1">Cytoplasm</location>
    </subcellularLocation>
</comment>
<dbReference type="AlphaFoldDB" id="A0A3P3WD38"/>
<keyword evidence="3" id="KW-0132">Cell division</keyword>
<protein>
    <submittedName>
        <fullName evidence="12">Integrase</fullName>
    </submittedName>
</protein>
<reference evidence="12 13" key="1">
    <citation type="submission" date="2018-11" db="EMBL/GenBank/DDBJ databases">
        <title>Flavobacterium sp. nov., YIM 102701-2 draft genome.</title>
        <authorList>
            <person name="Li G."/>
            <person name="Jiang Y."/>
        </authorList>
    </citation>
    <scope>NUCLEOTIDE SEQUENCE [LARGE SCALE GENOMIC DNA]</scope>
    <source>
        <strain evidence="12 13">YIM 102701-2</strain>
    </source>
</reference>
<evidence type="ECO:0000256" key="6">
    <source>
        <dbReference type="ARBA" id="ARBA00023125"/>
    </source>
</evidence>
<keyword evidence="4" id="KW-0159">Chromosome partition</keyword>
<dbReference type="InterPro" id="IPR044068">
    <property type="entry name" value="CB"/>
</dbReference>
<gene>
    <name evidence="12" type="ORF">EG240_00935</name>
</gene>
<dbReference type="Pfam" id="PF02899">
    <property type="entry name" value="Phage_int_SAM_1"/>
    <property type="match status" value="1"/>
</dbReference>
<dbReference type="GO" id="GO:0003677">
    <property type="term" value="F:DNA binding"/>
    <property type="evidence" value="ECO:0007669"/>
    <property type="project" value="UniProtKB-UniRule"/>
</dbReference>
<organism evidence="12 13">
    <name type="scientific">Paenimyroides tangerinum</name>
    <dbReference type="NCBI Taxonomy" id="2488728"/>
    <lineage>
        <taxon>Bacteria</taxon>
        <taxon>Pseudomonadati</taxon>
        <taxon>Bacteroidota</taxon>
        <taxon>Flavobacteriia</taxon>
        <taxon>Flavobacteriales</taxon>
        <taxon>Flavobacteriaceae</taxon>
        <taxon>Paenimyroides</taxon>
    </lineage>
</organism>
<dbReference type="Gene3D" id="1.10.443.10">
    <property type="entry name" value="Intergrase catalytic core"/>
    <property type="match status" value="1"/>
</dbReference>
<dbReference type="PANTHER" id="PTHR30349:SF77">
    <property type="entry name" value="TYROSINE RECOMBINASE XERC"/>
    <property type="match status" value="1"/>
</dbReference>
<comment type="caution">
    <text evidence="12">The sequence shown here is derived from an EMBL/GenBank/DDBJ whole genome shotgun (WGS) entry which is preliminary data.</text>
</comment>
<dbReference type="GO" id="GO:0006310">
    <property type="term" value="P:DNA recombination"/>
    <property type="evidence" value="ECO:0007669"/>
    <property type="project" value="UniProtKB-KW"/>
</dbReference>
<dbReference type="GO" id="GO:0015074">
    <property type="term" value="P:DNA integration"/>
    <property type="evidence" value="ECO:0007669"/>
    <property type="project" value="UniProtKB-KW"/>
</dbReference>
<feature type="domain" description="Tyr recombinase" evidence="10">
    <location>
        <begin position="106"/>
        <end position="287"/>
    </location>
</feature>
<evidence type="ECO:0000313" key="13">
    <source>
        <dbReference type="Proteomes" id="UP000275719"/>
    </source>
</evidence>
<dbReference type="GO" id="GO:0051301">
    <property type="term" value="P:cell division"/>
    <property type="evidence" value="ECO:0007669"/>
    <property type="project" value="UniProtKB-KW"/>
</dbReference>
<keyword evidence="8" id="KW-0131">Cell cycle</keyword>
<evidence type="ECO:0000256" key="3">
    <source>
        <dbReference type="ARBA" id="ARBA00022618"/>
    </source>
</evidence>
<sequence>MEEILKQYSDYLIKEKRYSLKTLRAYTDDVNVFFDYVFKEEKLLLNEIDYSVIRTWVVFLSESNYSSLSINRKMSSLKSFFKYLYQNKFIEEYPLTGHKSLKVEKKLQIPFSENEMKLVLNEVDLEDYDQMLKFLVVALFYTLGIRKSELINLRLKDVDFFSNNIKVVGKRNKERVVPLVDEVQFLLKKYLAKRFLIASEGEGLLMLLKNGNKLNETFVYRLINNYFRGVTSKSKKSPHMLRHTFATHMLNNGADLNSIKELLGHSSLSSTQIYTQTSLVELKKVYKNAHPRFSDDE</sequence>
<evidence type="ECO:0000256" key="7">
    <source>
        <dbReference type="ARBA" id="ARBA00023172"/>
    </source>
</evidence>
<feature type="domain" description="Core-binding (CB)" evidence="11">
    <location>
        <begin position="1"/>
        <end position="85"/>
    </location>
</feature>
<dbReference type="InterPro" id="IPR011010">
    <property type="entry name" value="DNA_brk_join_enz"/>
</dbReference>
<dbReference type="EMBL" id="RQVQ01000002">
    <property type="protein sequence ID" value="RRJ93072.1"/>
    <property type="molecule type" value="Genomic_DNA"/>
</dbReference>
<dbReference type="InterPro" id="IPR010998">
    <property type="entry name" value="Integrase_recombinase_N"/>
</dbReference>
<dbReference type="PROSITE" id="PS51898">
    <property type="entry name" value="TYR_RECOMBINASE"/>
    <property type="match status" value="1"/>
</dbReference>
<dbReference type="InterPro" id="IPR013762">
    <property type="entry name" value="Integrase-like_cat_sf"/>
</dbReference>
<keyword evidence="5" id="KW-0229">DNA integration</keyword>
<proteinExistence type="predicted"/>
<evidence type="ECO:0000259" key="11">
    <source>
        <dbReference type="PROSITE" id="PS51900"/>
    </source>
</evidence>
<dbReference type="InterPro" id="IPR002104">
    <property type="entry name" value="Integrase_catalytic"/>
</dbReference>
<keyword evidence="2" id="KW-0963">Cytoplasm</keyword>
<keyword evidence="6 9" id="KW-0238">DNA-binding</keyword>
<evidence type="ECO:0000256" key="2">
    <source>
        <dbReference type="ARBA" id="ARBA00022490"/>
    </source>
</evidence>
<evidence type="ECO:0000256" key="5">
    <source>
        <dbReference type="ARBA" id="ARBA00022908"/>
    </source>
</evidence>
<dbReference type="Gene3D" id="1.10.150.130">
    <property type="match status" value="1"/>
</dbReference>
<name>A0A3P3WD38_9FLAO</name>
<dbReference type="PROSITE" id="PS51900">
    <property type="entry name" value="CB"/>
    <property type="match status" value="1"/>
</dbReference>
<dbReference type="InterPro" id="IPR004107">
    <property type="entry name" value="Integrase_SAM-like_N"/>
</dbReference>
<dbReference type="Proteomes" id="UP000275719">
    <property type="component" value="Unassembled WGS sequence"/>
</dbReference>
<dbReference type="SUPFAM" id="SSF56349">
    <property type="entry name" value="DNA breaking-rejoining enzymes"/>
    <property type="match status" value="1"/>
</dbReference>
<evidence type="ECO:0000259" key="10">
    <source>
        <dbReference type="PROSITE" id="PS51898"/>
    </source>
</evidence>
<dbReference type="RefSeq" id="WP_125016479.1">
    <property type="nucleotide sequence ID" value="NZ_RQVQ01000002.1"/>
</dbReference>
<accession>A0A3P3WD38</accession>
<evidence type="ECO:0000313" key="12">
    <source>
        <dbReference type="EMBL" id="RRJ93072.1"/>
    </source>
</evidence>
<keyword evidence="13" id="KW-1185">Reference proteome</keyword>
<dbReference type="Pfam" id="PF00589">
    <property type="entry name" value="Phage_integrase"/>
    <property type="match status" value="1"/>
</dbReference>
<evidence type="ECO:0000256" key="8">
    <source>
        <dbReference type="ARBA" id="ARBA00023306"/>
    </source>
</evidence>
<evidence type="ECO:0000256" key="9">
    <source>
        <dbReference type="PROSITE-ProRule" id="PRU01248"/>
    </source>
</evidence>
<dbReference type="GO" id="GO:0005737">
    <property type="term" value="C:cytoplasm"/>
    <property type="evidence" value="ECO:0007669"/>
    <property type="project" value="UniProtKB-SubCell"/>
</dbReference>
<dbReference type="GO" id="GO:0007059">
    <property type="term" value="P:chromosome segregation"/>
    <property type="evidence" value="ECO:0007669"/>
    <property type="project" value="UniProtKB-KW"/>
</dbReference>
<dbReference type="InterPro" id="IPR050090">
    <property type="entry name" value="Tyrosine_recombinase_XerCD"/>
</dbReference>
<evidence type="ECO:0000256" key="1">
    <source>
        <dbReference type="ARBA" id="ARBA00004496"/>
    </source>
</evidence>